<reference evidence="7 9" key="2">
    <citation type="submission" date="2013-03" db="EMBL/GenBank/DDBJ databases">
        <title>The Genome Sequence of Enterococcus moraviensis BAA-383 (PacBio/Illumina hybrid assembly).</title>
        <authorList>
            <consortium name="The Broad Institute Genomics Platform"/>
            <consortium name="The Broad Institute Genome Sequencing Center for Infectious Disease"/>
            <person name="Earl A."/>
            <person name="Russ C."/>
            <person name="Gilmore M."/>
            <person name="Surin D."/>
            <person name="Walker B."/>
            <person name="Young S."/>
            <person name="Zeng Q."/>
            <person name="Gargeya S."/>
            <person name="Fitzgerald M."/>
            <person name="Haas B."/>
            <person name="Abouelleil A."/>
            <person name="Allen A.W."/>
            <person name="Alvarado L."/>
            <person name="Arachchi H.M."/>
            <person name="Berlin A.M."/>
            <person name="Chapman S.B."/>
            <person name="Gainer-Dewar J."/>
            <person name="Goldberg J."/>
            <person name="Griggs A."/>
            <person name="Gujja S."/>
            <person name="Hansen M."/>
            <person name="Howarth C."/>
            <person name="Imamovic A."/>
            <person name="Ireland A."/>
            <person name="Larimer J."/>
            <person name="McCowan C."/>
            <person name="Murphy C."/>
            <person name="Pearson M."/>
            <person name="Poon T.W."/>
            <person name="Priest M."/>
            <person name="Roberts A."/>
            <person name="Saif S."/>
            <person name="Shea T."/>
            <person name="Sisk P."/>
            <person name="Sykes S."/>
            <person name="Wortman J."/>
            <person name="Nusbaum C."/>
            <person name="Birren B."/>
        </authorList>
    </citation>
    <scope>NUCLEOTIDE SEQUENCE [LARGE SCALE GENOMIC DNA]</scope>
    <source>
        <strain evidence="7 9">ATCC BAA-383</strain>
    </source>
</reference>
<name>R2R5L4_9ENTE</name>
<dbReference type="InterPro" id="IPR001701">
    <property type="entry name" value="Glyco_hydro_9"/>
</dbReference>
<dbReference type="EMBL" id="AJAS01000008">
    <property type="protein sequence ID" value="EOI03101.1"/>
    <property type="molecule type" value="Genomic_DNA"/>
</dbReference>
<evidence type="ECO:0000256" key="1">
    <source>
        <dbReference type="ARBA" id="ARBA00007072"/>
    </source>
</evidence>
<dbReference type="InterPro" id="IPR008928">
    <property type="entry name" value="6-hairpin_glycosidase_sf"/>
</dbReference>
<evidence type="ECO:0000313" key="8">
    <source>
        <dbReference type="Proteomes" id="UP000013781"/>
    </source>
</evidence>
<evidence type="ECO:0000259" key="4">
    <source>
        <dbReference type="Pfam" id="PF00759"/>
    </source>
</evidence>
<dbReference type="InterPro" id="IPR013783">
    <property type="entry name" value="Ig-like_fold"/>
</dbReference>
<keyword evidence="2" id="KW-0119">Carbohydrate metabolism</keyword>
<keyword evidence="9" id="KW-1185">Reference proteome</keyword>
<dbReference type="AlphaFoldDB" id="R2R5L4"/>
<gene>
    <name evidence="7" type="ORF">I586_01018</name>
    <name evidence="6" type="ORF">UAY_00848</name>
</gene>
<dbReference type="SUPFAM" id="SSF48208">
    <property type="entry name" value="Six-hairpin glycosidases"/>
    <property type="match status" value="1"/>
</dbReference>
<dbReference type="PATRIC" id="fig|1158609.3.peg.810"/>
<organism evidence="6 8">
    <name type="scientific">Enterococcus moraviensis ATCC BAA-383</name>
    <dbReference type="NCBI Taxonomy" id="1158609"/>
    <lineage>
        <taxon>Bacteria</taxon>
        <taxon>Bacillati</taxon>
        <taxon>Bacillota</taxon>
        <taxon>Bacilli</taxon>
        <taxon>Lactobacillales</taxon>
        <taxon>Enterococcaceae</taxon>
        <taxon>Enterococcus</taxon>
    </lineage>
</organism>
<dbReference type="Pfam" id="PF02927">
    <property type="entry name" value="CelD_N"/>
    <property type="match status" value="1"/>
</dbReference>
<dbReference type="Gene3D" id="2.60.40.10">
    <property type="entry name" value="Immunoglobulins"/>
    <property type="match status" value="1"/>
</dbReference>
<accession>R2R5L4</accession>
<evidence type="ECO:0000256" key="3">
    <source>
        <dbReference type="ARBA" id="ARBA00023326"/>
    </source>
</evidence>
<comment type="caution">
    <text evidence="6">The sequence shown here is derived from an EMBL/GenBank/DDBJ whole genome shotgun (WGS) entry which is preliminary data.</text>
</comment>
<comment type="similarity">
    <text evidence="1">Belongs to the glycosyl hydrolase 9 (cellulase E) family.</text>
</comment>
<evidence type="ECO:0000313" key="6">
    <source>
        <dbReference type="EMBL" id="EOI03101.1"/>
    </source>
</evidence>
<dbReference type="Gene3D" id="1.50.10.10">
    <property type="match status" value="1"/>
</dbReference>
<evidence type="ECO:0000259" key="5">
    <source>
        <dbReference type="Pfam" id="PF02927"/>
    </source>
</evidence>
<proteinExistence type="inferred from homology"/>
<dbReference type="GO" id="GO:0000272">
    <property type="term" value="P:polysaccharide catabolic process"/>
    <property type="evidence" value="ECO:0007669"/>
    <property type="project" value="UniProtKB-KW"/>
</dbReference>
<dbReference type="Proteomes" id="UP000013781">
    <property type="component" value="Unassembled WGS sequence"/>
</dbReference>
<evidence type="ECO:0000313" key="9">
    <source>
        <dbReference type="Proteomes" id="UP000014157"/>
    </source>
</evidence>
<dbReference type="CDD" id="cd02850">
    <property type="entry name" value="E_set_Cellulase_N"/>
    <property type="match status" value="1"/>
</dbReference>
<protein>
    <submittedName>
        <fullName evidence="6">Uncharacterized protein</fullName>
    </submittedName>
</protein>
<dbReference type="HOGENOM" id="CLU_014045_0_0_9"/>
<dbReference type="GO" id="GO:0008810">
    <property type="term" value="F:cellulase activity"/>
    <property type="evidence" value="ECO:0007669"/>
    <property type="project" value="InterPro"/>
</dbReference>
<keyword evidence="3" id="KW-0624">Polysaccharide degradation</keyword>
<feature type="domain" description="Glycoside hydrolase family 9" evidence="4">
    <location>
        <begin position="311"/>
        <end position="736"/>
    </location>
</feature>
<dbReference type="STRING" id="155617.RV09_GL002853"/>
<evidence type="ECO:0000256" key="2">
    <source>
        <dbReference type="ARBA" id="ARBA00023277"/>
    </source>
</evidence>
<dbReference type="InterPro" id="IPR004197">
    <property type="entry name" value="Cellulase_Ig-like"/>
</dbReference>
<feature type="domain" description="Cellulase Ig-like" evidence="5">
    <location>
        <begin position="220"/>
        <end position="293"/>
    </location>
</feature>
<dbReference type="EMBL" id="ASWB01000001">
    <property type="protein sequence ID" value="EOT74022.1"/>
    <property type="molecule type" value="Genomic_DNA"/>
</dbReference>
<evidence type="ECO:0000313" key="7">
    <source>
        <dbReference type="EMBL" id="EOT74022.1"/>
    </source>
</evidence>
<dbReference type="OrthoDB" id="9758662at2"/>
<dbReference type="InterPro" id="IPR014756">
    <property type="entry name" value="Ig_E-set"/>
</dbReference>
<dbReference type="eggNOG" id="COG0726">
    <property type="taxonomic scope" value="Bacteria"/>
</dbReference>
<dbReference type="SUPFAM" id="SSF81296">
    <property type="entry name" value="E set domains"/>
    <property type="match status" value="1"/>
</dbReference>
<dbReference type="Pfam" id="PF00759">
    <property type="entry name" value="Glyco_hydro_9"/>
    <property type="match status" value="1"/>
</dbReference>
<sequence>MDKFQKEVLDSGILHRPLTIDKTNSYEQRQLAQEKIEKSVSLLTNRNDVWRHVGRGAIEVSTDQVILSGDTRYSTWSVDAPEDGDYVNFGEIMAHLTIDEQDWSEYTQVKLSILPQCINVVNPNVVITIENDGEIKIPDIYNREGTHVINLENNQWQTCILDISNLPRDKVTGIKIATGANGSYMNLQGTISYTIKDLFLEKNQNNTSAKGWQPKEQTIIYSHIGYHKDFEKTAIIHQEQWQQKEFSVKNSQTDETVLIKEIKNITTSTGIFGLLDFSEITKPGRYYLQVDQRQTESFGIDTTYKLKHESIWKSLNFIYCERCGGPIHGIHGTCHEDIVTEYKGTTVSFNGGWHDAGDLSQQLVQTAEVTASIFEMATQVKESNPMLYLRLIEEGEWGIDFILKTRLDEGDRLTSAGITRWTDNRIGNMDDAKPRIHNNPYDNFLITGILAKIVLDLEEGHPLVEKLNQVAKEDYGFAYAGFQKTGFEHEPVFWEHTYSTSKSTFLATISWTASLLFGLTKEEHYKEHAITWFEQLLQCQEQNGVVLDNGERLKGMFYRDETHTVFQHFNHQAREHLFAQAFEEILHRFSTHEKAEMWQEQAKNYGEYLTFLNDFTAPYPMFASGIYKEDEWKDHDSFKRQHLLVDQEAEAAYQEQLLAGVKVGPGLYIKRFPVWFSFRGNNGIILSMGISAAIMGRLVKNQKLLEMAHGQLQWLVGKNPFSQSMVYGEGYDYPQQYSVSSGEMVGEMPVGIQTFGNEDEPYWPQFNNATYKEVWVGVAGKWLALITELIKYDSTKGE</sequence>
<dbReference type="InterPro" id="IPR012341">
    <property type="entry name" value="6hp_glycosidase-like_sf"/>
</dbReference>
<dbReference type="RefSeq" id="WP_010764245.1">
    <property type="nucleotide sequence ID" value="NZ_ASWB01000001.1"/>
</dbReference>
<reference evidence="6 8" key="1">
    <citation type="submission" date="2013-02" db="EMBL/GenBank/DDBJ databases">
        <title>The Genome Sequence of Enterococcus moraviensis BAA-383.</title>
        <authorList>
            <consortium name="The Broad Institute Genome Sequencing Platform"/>
            <consortium name="The Broad Institute Genome Sequencing Center for Infectious Disease"/>
            <person name="Earl A.M."/>
            <person name="Gilmore M.S."/>
            <person name="Lebreton F."/>
            <person name="Walker B."/>
            <person name="Young S.K."/>
            <person name="Zeng Q."/>
            <person name="Gargeya S."/>
            <person name="Fitzgerald M."/>
            <person name="Haas B."/>
            <person name="Abouelleil A."/>
            <person name="Alvarado L."/>
            <person name="Arachchi H.M."/>
            <person name="Berlin A.M."/>
            <person name="Chapman S.B."/>
            <person name="Dewar J."/>
            <person name="Goldberg J."/>
            <person name="Griggs A."/>
            <person name="Gujja S."/>
            <person name="Hansen M."/>
            <person name="Howarth C."/>
            <person name="Imamovic A."/>
            <person name="Larimer J."/>
            <person name="McCowan C."/>
            <person name="Murphy C."/>
            <person name="Neiman D."/>
            <person name="Pearson M."/>
            <person name="Priest M."/>
            <person name="Roberts A."/>
            <person name="Saif S."/>
            <person name="Shea T."/>
            <person name="Sisk P."/>
            <person name="Sykes S."/>
            <person name="Wortman J."/>
            <person name="Nusbaum C."/>
            <person name="Birren B."/>
        </authorList>
    </citation>
    <scope>NUCLEOTIDE SEQUENCE [LARGE SCALE GENOMIC DNA]</scope>
    <source>
        <strain evidence="6 8">ATCC BAA-383</strain>
    </source>
</reference>
<dbReference type="Proteomes" id="UP000014157">
    <property type="component" value="Unassembled WGS sequence"/>
</dbReference>